<dbReference type="Gene3D" id="3.30.420.10">
    <property type="entry name" value="Ribonuclease H-like superfamily/Ribonuclease H"/>
    <property type="match status" value="1"/>
</dbReference>
<dbReference type="GO" id="GO:0003676">
    <property type="term" value="F:nucleic acid binding"/>
    <property type="evidence" value="ECO:0007669"/>
    <property type="project" value="InterPro"/>
</dbReference>
<evidence type="ECO:0000259" key="1">
    <source>
        <dbReference type="Pfam" id="PF24626"/>
    </source>
</evidence>
<dbReference type="InterPro" id="IPR036397">
    <property type="entry name" value="RNaseH_sf"/>
</dbReference>
<keyword evidence="2" id="KW-0695">RNA-directed DNA polymerase</keyword>
<dbReference type="AlphaFoldDB" id="A0A5B6X0M7"/>
<dbReference type="SUPFAM" id="SSF54160">
    <property type="entry name" value="Chromo domain-like"/>
    <property type="match status" value="1"/>
</dbReference>
<evidence type="ECO:0000313" key="3">
    <source>
        <dbReference type="Proteomes" id="UP000325315"/>
    </source>
</evidence>
<gene>
    <name evidence="2" type="ORF">EPI10_030726</name>
</gene>
<dbReference type="PANTHER" id="PTHR46148:SF44">
    <property type="entry name" value="GAG-POL POLYPROTEIN"/>
    <property type="match status" value="1"/>
</dbReference>
<organism evidence="2 3">
    <name type="scientific">Gossypium australe</name>
    <dbReference type="NCBI Taxonomy" id="47621"/>
    <lineage>
        <taxon>Eukaryota</taxon>
        <taxon>Viridiplantae</taxon>
        <taxon>Streptophyta</taxon>
        <taxon>Embryophyta</taxon>
        <taxon>Tracheophyta</taxon>
        <taxon>Spermatophyta</taxon>
        <taxon>Magnoliopsida</taxon>
        <taxon>eudicotyledons</taxon>
        <taxon>Gunneridae</taxon>
        <taxon>Pentapetalae</taxon>
        <taxon>rosids</taxon>
        <taxon>malvids</taxon>
        <taxon>Malvales</taxon>
        <taxon>Malvaceae</taxon>
        <taxon>Malvoideae</taxon>
        <taxon>Gossypium</taxon>
    </lineage>
</organism>
<dbReference type="InterPro" id="IPR056924">
    <property type="entry name" value="SH3_Tf2-1"/>
</dbReference>
<dbReference type="OrthoDB" id="996762at2759"/>
<dbReference type="Proteomes" id="UP000325315">
    <property type="component" value="Unassembled WGS sequence"/>
</dbReference>
<dbReference type="CDD" id="cd00024">
    <property type="entry name" value="CD_CSD"/>
    <property type="match status" value="1"/>
</dbReference>
<dbReference type="Pfam" id="PF24626">
    <property type="entry name" value="SH3_Tf2-1"/>
    <property type="match status" value="1"/>
</dbReference>
<dbReference type="PANTHER" id="PTHR46148">
    <property type="entry name" value="CHROMO DOMAIN-CONTAINING PROTEIN"/>
    <property type="match status" value="1"/>
</dbReference>
<protein>
    <submittedName>
        <fullName evidence="2">Reverse transcriptase</fullName>
    </submittedName>
</protein>
<dbReference type="InterPro" id="IPR012337">
    <property type="entry name" value="RNaseH-like_sf"/>
</dbReference>
<reference evidence="2" key="1">
    <citation type="submission" date="2019-08" db="EMBL/GenBank/DDBJ databases">
        <authorList>
            <person name="Liu F."/>
        </authorList>
    </citation>
    <scope>NUCLEOTIDE SEQUENCE [LARGE SCALE GENOMIC DNA]</scope>
    <source>
        <strain evidence="2">PA1801</strain>
        <tissue evidence="2">Leaf</tissue>
    </source>
</reference>
<dbReference type="InterPro" id="IPR016197">
    <property type="entry name" value="Chromo-like_dom_sf"/>
</dbReference>
<keyword evidence="2" id="KW-0808">Transferase</keyword>
<dbReference type="GO" id="GO:0003964">
    <property type="term" value="F:RNA-directed DNA polymerase activity"/>
    <property type="evidence" value="ECO:0007669"/>
    <property type="project" value="UniProtKB-KW"/>
</dbReference>
<proteinExistence type="predicted"/>
<accession>A0A5B6X0M7</accession>
<dbReference type="EMBL" id="SMMG02000001">
    <property type="protein sequence ID" value="KAA3486854.1"/>
    <property type="molecule type" value="Genomic_DNA"/>
</dbReference>
<comment type="caution">
    <text evidence="2">The sequence shown here is derived from an EMBL/GenBank/DDBJ whole genome shotgun (WGS) entry which is preliminary data.</text>
</comment>
<keyword evidence="2" id="KW-0548">Nucleotidyltransferase</keyword>
<dbReference type="SUPFAM" id="SSF53098">
    <property type="entry name" value="Ribonuclease H-like"/>
    <property type="match status" value="1"/>
</dbReference>
<feature type="domain" description="Tf2-1-like SH3-like" evidence="1">
    <location>
        <begin position="132"/>
        <end position="179"/>
    </location>
</feature>
<name>A0A5B6X0M7_9ROSI</name>
<evidence type="ECO:0000313" key="2">
    <source>
        <dbReference type="EMBL" id="KAA3486854.1"/>
    </source>
</evidence>
<sequence length="244" mass="28930">MKLTHFILVRVDYLLEKLVELYISKILRFYGVSLSTILDQDSRFFSKFWGKLHETLGTRLSFSIRFHPQTNGQLKRVKYLKLCCDDLDKKLTGIDLVRETKDKVRIVQDFLKDASDKQKSYPNLKRKDIEFKVENLSPRFIRPYEILERIGSIAYQLALPPELDKIHNVFHVSMLRGYRSDPSHVLTPAEIEFQPNLTYGEELVKILDREVKELRTKHEALVKVLWHHHDTKEATWEPEETMKF</sequence>
<keyword evidence="3" id="KW-1185">Reference proteome</keyword>